<evidence type="ECO:0000313" key="1">
    <source>
        <dbReference type="EMBL" id="MDH2331065.1"/>
    </source>
</evidence>
<reference evidence="1" key="1">
    <citation type="submission" date="2023-04" db="EMBL/GenBank/DDBJ databases">
        <title>Uncovering the Secrets of Slow-Growing Bacteria in Tropical Savanna Soil through Cultivation and Genomic Analysis.</title>
        <authorList>
            <person name="Goncalves O.S."/>
            <person name="Santana M.F."/>
        </authorList>
    </citation>
    <scope>NUCLEOTIDE SEQUENCE</scope>
    <source>
        <strain evidence="1">ANTI</strain>
    </source>
</reference>
<dbReference type="AlphaFoldDB" id="A0AAP4A149"/>
<dbReference type="InterPro" id="IPR014721">
    <property type="entry name" value="Ribsml_uS5_D2-typ_fold_subgr"/>
</dbReference>
<evidence type="ECO:0000313" key="2">
    <source>
        <dbReference type="Proteomes" id="UP001229409"/>
    </source>
</evidence>
<dbReference type="GO" id="GO:0003746">
    <property type="term" value="F:translation elongation factor activity"/>
    <property type="evidence" value="ECO:0007669"/>
    <property type="project" value="UniProtKB-KW"/>
</dbReference>
<protein>
    <submittedName>
        <fullName evidence="1">Elongation factor G</fullName>
    </submittedName>
</protein>
<dbReference type="Proteomes" id="UP001229409">
    <property type="component" value="Unassembled WGS sequence"/>
</dbReference>
<accession>A0AAP4A149</accession>
<keyword evidence="1" id="KW-0648">Protein biosynthesis</keyword>
<comment type="caution">
    <text evidence="1">The sequence shown here is derived from an EMBL/GenBank/DDBJ whole genome shotgun (WGS) entry which is preliminary data.</text>
</comment>
<name>A0AAP4A149_PAEPO</name>
<dbReference type="EMBL" id="JARVWT010000003">
    <property type="protein sequence ID" value="MDH2331065.1"/>
    <property type="molecule type" value="Genomic_DNA"/>
</dbReference>
<keyword evidence="1" id="KW-0251">Elongation factor</keyword>
<organism evidence="1 2">
    <name type="scientific">Paenibacillus polymyxa</name>
    <name type="common">Bacillus polymyxa</name>
    <dbReference type="NCBI Taxonomy" id="1406"/>
    <lineage>
        <taxon>Bacteria</taxon>
        <taxon>Bacillati</taxon>
        <taxon>Bacillota</taxon>
        <taxon>Bacilli</taxon>
        <taxon>Bacillales</taxon>
        <taxon>Paenibacillaceae</taxon>
        <taxon>Paenibacillus</taxon>
    </lineage>
</organism>
<dbReference type="Gene3D" id="3.30.230.10">
    <property type="match status" value="1"/>
</dbReference>
<proteinExistence type="predicted"/>
<sequence length="359" mass="42424">MNESTKKYNFDNMIRYLNDQMELLPNLESKYMGLTMPFPQQTALRNRIIESIEALIKYDQDVCIAVHLNQADDRSIEYKKIILIGNDYLHLKRIIDFMERQHIKLNIKDTCILYREYTADLNIHLKGNHSRITSLNDLFAGVEIHIDHIQAGMGYKYENKQVDEGIIHYCCHKDDEEGKELGYQLFIKSLDYFSKKLLAEGFVLGYPAVDSKIKIMKASCTMCFYRDYYYISGAHISLKNAMLKADWQICEPLMQIHMTCNKLYFEGNSFFREVENIYIFEDKEDCKLSFKSRLSTIIEILEEMYDHKKDVLDFHMKLDSFVPIEDDTQLKEKFKVIYNFDKWKDELNDQEVNSAVPPV</sequence>
<gene>
    <name evidence="1" type="ORF">QDS18_09300</name>
</gene>
<dbReference type="RefSeq" id="WP_279833117.1">
    <property type="nucleotide sequence ID" value="NZ_JARVWT010000003.1"/>
</dbReference>